<dbReference type="InterPro" id="IPR000477">
    <property type="entry name" value="RT_dom"/>
</dbReference>
<evidence type="ECO:0000313" key="4">
    <source>
        <dbReference type="Proteomes" id="UP001151760"/>
    </source>
</evidence>
<feature type="transmembrane region" description="Helical" evidence="1">
    <location>
        <begin position="464"/>
        <end position="485"/>
    </location>
</feature>
<keyword evidence="1" id="KW-1133">Transmembrane helix</keyword>
<keyword evidence="1" id="KW-0812">Transmembrane</keyword>
<proteinExistence type="predicted"/>
<evidence type="ECO:0000259" key="2">
    <source>
        <dbReference type="Pfam" id="PF00078"/>
    </source>
</evidence>
<dbReference type="PANTHER" id="PTHR19446">
    <property type="entry name" value="REVERSE TRANSCRIPTASES"/>
    <property type="match status" value="1"/>
</dbReference>
<dbReference type="Pfam" id="PF00078">
    <property type="entry name" value="RVT_1"/>
    <property type="match status" value="1"/>
</dbReference>
<evidence type="ECO:0000313" key="3">
    <source>
        <dbReference type="EMBL" id="GJT07814.1"/>
    </source>
</evidence>
<keyword evidence="4" id="KW-1185">Reference proteome</keyword>
<accession>A0ABQ5B362</accession>
<name>A0ABQ5B362_9ASTR</name>
<feature type="domain" description="Reverse transcriptase" evidence="2">
    <location>
        <begin position="126"/>
        <end position="213"/>
    </location>
</feature>
<dbReference type="SUPFAM" id="SSF56672">
    <property type="entry name" value="DNA/RNA polymerases"/>
    <property type="match status" value="1"/>
</dbReference>
<reference evidence="3" key="1">
    <citation type="journal article" date="2022" name="Int. J. Mol. Sci.">
        <title>Draft Genome of Tanacetum Coccineum: Genomic Comparison of Closely Related Tanacetum-Family Plants.</title>
        <authorList>
            <person name="Yamashiro T."/>
            <person name="Shiraishi A."/>
            <person name="Nakayama K."/>
            <person name="Satake H."/>
        </authorList>
    </citation>
    <scope>NUCLEOTIDE SEQUENCE</scope>
</reference>
<evidence type="ECO:0000256" key="1">
    <source>
        <dbReference type="SAM" id="Phobius"/>
    </source>
</evidence>
<dbReference type="EMBL" id="BQNB010012782">
    <property type="protein sequence ID" value="GJT07814.1"/>
    <property type="molecule type" value="Genomic_DNA"/>
</dbReference>
<dbReference type="Proteomes" id="UP001151760">
    <property type="component" value="Unassembled WGS sequence"/>
</dbReference>
<gene>
    <name evidence="3" type="ORF">Tco_0842276</name>
</gene>
<protein>
    <submittedName>
        <fullName evidence="3">Retrovirus-related pol polyprotein LINE-1</fullName>
    </submittedName>
</protein>
<keyword evidence="1" id="KW-0472">Membrane</keyword>
<reference evidence="3" key="2">
    <citation type="submission" date="2022-01" db="EMBL/GenBank/DDBJ databases">
        <authorList>
            <person name="Yamashiro T."/>
            <person name="Shiraishi A."/>
            <person name="Satake H."/>
            <person name="Nakayama K."/>
        </authorList>
    </citation>
    <scope>NUCLEOTIDE SEQUENCE</scope>
</reference>
<organism evidence="3 4">
    <name type="scientific">Tanacetum coccineum</name>
    <dbReference type="NCBI Taxonomy" id="301880"/>
    <lineage>
        <taxon>Eukaryota</taxon>
        <taxon>Viridiplantae</taxon>
        <taxon>Streptophyta</taxon>
        <taxon>Embryophyta</taxon>
        <taxon>Tracheophyta</taxon>
        <taxon>Spermatophyta</taxon>
        <taxon>Magnoliopsida</taxon>
        <taxon>eudicotyledons</taxon>
        <taxon>Gunneridae</taxon>
        <taxon>Pentapetalae</taxon>
        <taxon>asterids</taxon>
        <taxon>campanulids</taxon>
        <taxon>Asterales</taxon>
        <taxon>Asteraceae</taxon>
        <taxon>Asteroideae</taxon>
        <taxon>Anthemideae</taxon>
        <taxon>Anthemidinae</taxon>
        <taxon>Tanacetum</taxon>
    </lineage>
</organism>
<sequence>MHMIIIFHKSHLITDEEEIKKRWEEYFSSLFNAREPEGHEEGVGPNRQPHTECYYSRISEAEVRTALQKMGRNKAVGPDQIPIEAWKSLGDEGSFWLTILFNKIFTSARMPKEWRLSEVIPIFKNKGDAQVCSNYRGIKLLGHTMKLWERVIERRLRRETSVVSENQFGFMPGRSSVEAIHLIRSLMEKYRERQRDLHFAFLDIEKAYDSVPRGVDLEAPWASTGIGNLAHTICFDLDELSILENWREVLEDNGLRVSREKTEYLRCDFGIGVIAHNEEVDIRIRDKILQPKESFRPDEMEGGMKWRAATGVLCVRNASLKLKGKFYRVAIRPTMLYASECWPITKALANRVEVAELRMLRWTCGKTLLDMIPNGVYRAQLEVESIINKMREVRLRWFGHVRRRPQSPVRRVESLVVDGLRRRGRPKLRWEDRVKHDMKELLLSEDMTSDRNEWRARIRVPACLFGLVLCGLGYAMFLFAFSVSLPRGLCLFSRWSPCHLWVCG</sequence>
<comment type="caution">
    <text evidence="3">The sequence shown here is derived from an EMBL/GenBank/DDBJ whole genome shotgun (WGS) entry which is preliminary data.</text>
</comment>
<dbReference type="InterPro" id="IPR043502">
    <property type="entry name" value="DNA/RNA_pol_sf"/>
</dbReference>
<dbReference type="CDD" id="cd01650">
    <property type="entry name" value="RT_nLTR_like"/>
    <property type="match status" value="1"/>
</dbReference>